<dbReference type="GO" id="GO:0080120">
    <property type="term" value="P:CAAX-box protein maturation"/>
    <property type="evidence" value="ECO:0007669"/>
    <property type="project" value="UniProtKB-ARBA"/>
</dbReference>
<dbReference type="Pfam" id="PF02517">
    <property type="entry name" value="Rce1-like"/>
    <property type="match status" value="1"/>
</dbReference>
<keyword evidence="2" id="KW-1133">Transmembrane helix</keyword>
<keyword evidence="4" id="KW-0645">Protease</keyword>
<organism evidence="4 5">
    <name type="scientific">Schleiferilactobacillus harbinensis</name>
    <dbReference type="NCBI Taxonomy" id="304207"/>
    <lineage>
        <taxon>Bacteria</taxon>
        <taxon>Bacillati</taxon>
        <taxon>Bacillota</taxon>
        <taxon>Bacilli</taxon>
        <taxon>Lactobacillales</taxon>
        <taxon>Lactobacillaceae</taxon>
        <taxon>Schleiferilactobacillus</taxon>
    </lineage>
</organism>
<dbReference type="Proteomes" id="UP000326779">
    <property type="component" value="Chromosome"/>
</dbReference>
<dbReference type="RefSeq" id="WP_152260034.1">
    <property type="nucleotide sequence ID" value="NZ_CAUFDJ010000009.1"/>
</dbReference>
<dbReference type="AlphaFoldDB" id="A0A5P8M0V1"/>
<dbReference type="GO" id="GO:0006508">
    <property type="term" value="P:proteolysis"/>
    <property type="evidence" value="ECO:0007669"/>
    <property type="project" value="UniProtKB-KW"/>
</dbReference>
<evidence type="ECO:0000313" key="5">
    <source>
        <dbReference type="Proteomes" id="UP000326779"/>
    </source>
</evidence>
<proteinExistence type="inferred from homology"/>
<feature type="transmembrane region" description="Helical" evidence="2">
    <location>
        <begin position="212"/>
        <end position="228"/>
    </location>
</feature>
<feature type="domain" description="CAAX prenyl protease 2/Lysostaphin resistance protein A-like" evidence="3">
    <location>
        <begin position="132"/>
        <end position="222"/>
    </location>
</feature>
<evidence type="ECO:0000259" key="3">
    <source>
        <dbReference type="Pfam" id="PF02517"/>
    </source>
</evidence>
<feature type="transmembrane region" description="Helical" evidence="2">
    <location>
        <begin position="52"/>
        <end position="73"/>
    </location>
</feature>
<feature type="transmembrane region" description="Helical" evidence="2">
    <location>
        <begin position="164"/>
        <end position="181"/>
    </location>
</feature>
<protein>
    <submittedName>
        <fullName evidence="4">CPBP family intramembrane metalloprotease</fullName>
    </submittedName>
</protein>
<keyword evidence="4" id="KW-0482">Metalloprotease</keyword>
<keyword evidence="2" id="KW-0812">Transmembrane</keyword>
<dbReference type="GO" id="GO:0008237">
    <property type="term" value="F:metallopeptidase activity"/>
    <property type="evidence" value="ECO:0007669"/>
    <property type="project" value="UniProtKB-KW"/>
</dbReference>
<dbReference type="KEGG" id="lhb:D1010_00565"/>
<gene>
    <name evidence="4" type="ORF">D1010_00565</name>
</gene>
<dbReference type="GO" id="GO:0004175">
    <property type="term" value="F:endopeptidase activity"/>
    <property type="evidence" value="ECO:0007669"/>
    <property type="project" value="UniProtKB-ARBA"/>
</dbReference>
<evidence type="ECO:0000256" key="2">
    <source>
        <dbReference type="SAM" id="Phobius"/>
    </source>
</evidence>
<sequence>MTEDSLIYRFGESVKRIFFFSVFFLIMGWYQAPAQLPELGITTPWMRDHDLGLALAELAITAVIVTYFLNRYVSQLRQWNPKGFGRQPLSWRRLAVAGGGFLALAGLVYLATRPPLNGYAAVIRGQVHNIPITTWVGQLVAAPLIEELLYRGIFMNYFWNRDNPAFRVLTILSSAVIFGLLHEFSWSLALLFWCEVGFIQAGIYEYTRDLRYAWIVHIAINFWVVWLLL</sequence>
<name>A0A5P8M0V1_9LACO</name>
<keyword evidence="2" id="KW-0472">Membrane</keyword>
<keyword evidence="4" id="KW-0378">Hydrolase</keyword>
<feature type="transmembrane region" description="Helical" evidence="2">
    <location>
        <begin position="16"/>
        <end position="32"/>
    </location>
</feature>
<feature type="transmembrane region" description="Helical" evidence="2">
    <location>
        <begin position="94"/>
        <end position="112"/>
    </location>
</feature>
<evidence type="ECO:0000256" key="1">
    <source>
        <dbReference type="ARBA" id="ARBA00009067"/>
    </source>
</evidence>
<evidence type="ECO:0000313" key="4">
    <source>
        <dbReference type="EMBL" id="QFR22053.1"/>
    </source>
</evidence>
<dbReference type="InterPro" id="IPR003675">
    <property type="entry name" value="Rce1/LyrA-like_dom"/>
</dbReference>
<accession>A0A5P8M0V1</accession>
<comment type="similarity">
    <text evidence="1">Belongs to the UPF0177 family.</text>
</comment>
<reference evidence="4 5" key="1">
    <citation type="submission" date="2019-10" db="EMBL/GenBank/DDBJ databases">
        <title>The completed genome of Lactobacillus harbinensis M1.</title>
        <authorList>
            <person name="Zheng Y."/>
        </authorList>
    </citation>
    <scope>NUCLEOTIDE SEQUENCE [LARGE SCALE GENOMIC DNA]</scope>
    <source>
        <strain evidence="4 5">M1</strain>
    </source>
</reference>
<dbReference type="EMBL" id="CP045143">
    <property type="protein sequence ID" value="QFR22053.1"/>
    <property type="molecule type" value="Genomic_DNA"/>
</dbReference>